<gene>
    <name evidence="1" type="ORF">DIJ64_08885</name>
</gene>
<dbReference type="EMBL" id="CP029543">
    <property type="protein sequence ID" value="AWV48135.1"/>
    <property type="molecule type" value="Genomic_DNA"/>
</dbReference>
<reference evidence="1 2" key="1">
    <citation type="submission" date="2018-05" db="EMBL/GenBank/DDBJ databases">
        <title>Evolution of small genomes with special reference to Mycobacterium leprae.</title>
        <authorList>
            <person name="Mohanty P.S."/>
            <person name="Bansal A.K."/>
            <person name="Gupta U.D."/>
            <person name="Naaz F."/>
            <person name="Dwivedi V.D."/>
            <person name="Singh H."/>
            <person name="Gupta G."/>
            <person name="Sharma S."/>
            <person name="Arora M."/>
        </authorList>
    </citation>
    <scope>NUCLEOTIDE SEQUENCE [LARGE SCALE GENOMIC DNA]</scope>
    <source>
        <strain evidence="1 2">MRHRU-235-G</strain>
    </source>
</reference>
<organism evidence="1 2">
    <name type="scientific">Mycobacterium leprae</name>
    <dbReference type="NCBI Taxonomy" id="1769"/>
    <lineage>
        <taxon>Bacteria</taxon>
        <taxon>Bacillati</taxon>
        <taxon>Actinomycetota</taxon>
        <taxon>Actinomycetes</taxon>
        <taxon>Mycobacteriales</taxon>
        <taxon>Mycobacteriaceae</taxon>
        <taxon>Mycobacterium</taxon>
    </lineage>
</organism>
<dbReference type="Proteomes" id="UP000249682">
    <property type="component" value="Chromosome"/>
</dbReference>
<name>A0AAD0KSG3_MYCLR</name>
<proteinExistence type="predicted"/>
<protein>
    <submittedName>
        <fullName evidence="1">Uncharacterized protein</fullName>
    </submittedName>
</protein>
<sequence length="128" mass="14246">MHTFARRFEVCETIARSGRVTVGGTSPTPVSHCRDPDHRRSLAALNDFHGNVHFAHQVAPTAAAATTAARSWSASVLPRLVRRMEISLYFLPRLPLTVRELHDDRKTTARRVRLHVVVVVELHSHGGA</sequence>
<accession>A0AAD0KSG3</accession>
<evidence type="ECO:0000313" key="1">
    <source>
        <dbReference type="EMBL" id="AWV48135.1"/>
    </source>
</evidence>
<evidence type="ECO:0000313" key="2">
    <source>
        <dbReference type="Proteomes" id="UP000249682"/>
    </source>
</evidence>
<dbReference type="AlphaFoldDB" id="A0AAD0KSG3"/>